<proteinExistence type="predicted"/>
<dbReference type="Proteomes" id="UP000199073">
    <property type="component" value="Unassembled WGS sequence"/>
</dbReference>
<evidence type="ECO:0000313" key="1">
    <source>
        <dbReference type="EMBL" id="SDO64269.1"/>
    </source>
</evidence>
<keyword evidence="2" id="KW-1185">Reference proteome</keyword>
<gene>
    <name evidence="1" type="ORF">SAMN05660330_00698</name>
</gene>
<sequence>MSATHAGCRTFAFQHLVTAPVVRATVFVVCIRSRQLGTIKKHVPVISFDVFFPGASTVCVLPCKIFSGECCCSPDKVKSADRYNKYCEKSSRFHMIYPPGYIFFQHFIFSVCCSCNFNNR</sequence>
<protein>
    <submittedName>
        <fullName evidence="1">Uncharacterized protein</fullName>
    </submittedName>
</protein>
<dbReference type="AlphaFoldDB" id="A0A1H0L7N3"/>
<evidence type="ECO:0000313" key="2">
    <source>
        <dbReference type="Proteomes" id="UP000199073"/>
    </source>
</evidence>
<organism evidence="1 2">
    <name type="scientific">Desulforhopalus singaporensis</name>
    <dbReference type="NCBI Taxonomy" id="91360"/>
    <lineage>
        <taxon>Bacteria</taxon>
        <taxon>Pseudomonadati</taxon>
        <taxon>Thermodesulfobacteriota</taxon>
        <taxon>Desulfobulbia</taxon>
        <taxon>Desulfobulbales</taxon>
        <taxon>Desulfocapsaceae</taxon>
        <taxon>Desulforhopalus</taxon>
    </lineage>
</organism>
<accession>A0A1H0L7N3</accession>
<name>A0A1H0L7N3_9BACT</name>
<dbReference type="EMBL" id="FNJI01000004">
    <property type="protein sequence ID" value="SDO64269.1"/>
    <property type="molecule type" value="Genomic_DNA"/>
</dbReference>
<reference evidence="1 2" key="1">
    <citation type="submission" date="2016-10" db="EMBL/GenBank/DDBJ databases">
        <authorList>
            <person name="de Groot N.N."/>
        </authorList>
    </citation>
    <scope>NUCLEOTIDE SEQUENCE [LARGE SCALE GENOMIC DNA]</scope>
    <source>
        <strain evidence="1 2">DSM 12130</strain>
    </source>
</reference>